<proteinExistence type="evidence at transcript level"/>
<accession>A0A0K8REF7</accession>
<dbReference type="GO" id="GO:0004867">
    <property type="term" value="F:serine-type endopeptidase inhibitor activity"/>
    <property type="evidence" value="ECO:0007669"/>
    <property type="project" value="InterPro"/>
</dbReference>
<dbReference type="AlphaFoldDB" id="A0A0K8REF7"/>
<feature type="chain" id="PRO_5005517480" evidence="1">
    <location>
        <begin position="20"/>
        <end position="94"/>
    </location>
</feature>
<dbReference type="SUPFAM" id="SSF57362">
    <property type="entry name" value="BPTI-like"/>
    <property type="match status" value="1"/>
</dbReference>
<organism evidence="2">
    <name type="scientific">Ixodes ricinus</name>
    <name type="common">Common tick</name>
    <name type="synonym">Acarus ricinus</name>
    <dbReference type="NCBI Taxonomy" id="34613"/>
    <lineage>
        <taxon>Eukaryota</taxon>
        <taxon>Metazoa</taxon>
        <taxon>Ecdysozoa</taxon>
        <taxon>Arthropoda</taxon>
        <taxon>Chelicerata</taxon>
        <taxon>Arachnida</taxon>
        <taxon>Acari</taxon>
        <taxon>Parasitiformes</taxon>
        <taxon>Ixodida</taxon>
        <taxon>Ixodoidea</taxon>
        <taxon>Ixodidae</taxon>
        <taxon>Ixodinae</taxon>
        <taxon>Ixodes</taxon>
    </lineage>
</organism>
<sequence>MKAALVAIFLLAVATYAMGRLTEKQCRTPVPLTSCADNAKIRTVYSFIPRTNQCEPVEGSCGEGVNQFEKIECCMSECPYGAHSKTSKKSNENF</sequence>
<dbReference type="EMBL" id="GADI01004575">
    <property type="protein sequence ID" value="JAA69233.1"/>
    <property type="molecule type" value="mRNA"/>
</dbReference>
<evidence type="ECO:0000313" key="2">
    <source>
        <dbReference type="EMBL" id="JAA69233.1"/>
    </source>
</evidence>
<dbReference type="Gene3D" id="4.10.410.10">
    <property type="entry name" value="Pancreatic trypsin inhibitor Kunitz domain"/>
    <property type="match status" value="1"/>
</dbReference>
<protein>
    <submittedName>
        <fullName evidence="2">Putative salivary kunitz domain protein</fullName>
    </submittedName>
</protein>
<dbReference type="InterPro" id="IPR036880">
    <property type="entry name" value="Kunitz_BPTI_sf"/>
</dbReference>
<keyword evidence="1" id="KW-0732">Signal</keyword>
<feature type="signal peptide" evidence="1">
    <location>
        <begin position="1"/>
        <end position="19"/>
    </location>
</feature>
<evidence type="ECO:0000256" key="1">
    <source>
        <dbReference type="SAM" id="SignalP"/>
    </source>
</evidence>
<name>A0A0K8REF7_IXORI</name>
<reference evidence="2" key="1">
    <citation type="submission" date="2012-12" db="EMBL/GenBank/DDBJ databases">
        <title>Identification and characterization of a phenylalanine ammonia-lyase gene family in Isatis indigotica Fort.</title>
        <authorList>
            <person name="Liu Q."/>
            <person name="Chen J."/>
            <person name="Zhou X."/>
            <person name="Di P."/>
            <person name="Xiao Y."/>
            <person name="Xuan H."/>
            <person name="Zhang L."/>
            <person name="Chen W."/>
        </authorList>
    </citation>
    <scope>NUCLEOTIDE SEQUENCE</scope>
    <source>
        <tissue evidence="2">Salivary gland</tissue>
    </source>
</reference>